<dbReference type="RefSeq" id="WP_209356320.1">
    <property type="nucleotide sequence ID" value="NZ_CP060010.1"/>
</dbReference>
<name>A0A975ER24_9RHOB</name>
<dbReference type="KEGG" id="cact:HZ995_14220"/>
<evidence type="ECO:0000313" key="2">
    <source>
        <dbReference type="Proteomes" id="UP000665026"/>
    </source>
</evidence>
<dbReference type="AlphaFoldDB" id="A0A975ER24"/>
<proteinExistence type="predicted"/>
<organism evidence="1 2">
    <name type="scientific">Cognatishimia activa</name>
    <dbReference type="NCBI Taxonomy" id="1715691"/>
    <lineage>
        <taxon>Bacteria</taxon>
        <taxon>Pseudomonadati</taxon>
        <taxon>Pseudomonadota</taxon>
        <taxon>Alphaproteobacteria</taxon>
        <taxon>Rhodobacterales</taxon>
        <taxon>Paracoccaceae</taxon>
        <taxon>Cognatishimia</taxon>
    </lineage>
</organism>
<protein>
    <recommendedName>
        <fullName evidence="3">N-(5'-phosphoribosyl)anthranilate isomerase</fullName>
    </recommendedName>
</protein>
<sequence length="74" mass="8647">MSAKPLEPHQWIHTFFTSKSARDGFVVRRKLRDIERFCGMELFLAEVQRRGYRAYENSGQIVVCCNSAPIKRLT</sequence>
<reference evidence="1" key="1">
    <citation type="submission" date="2020-07" db="EMBL/GenBank/DDBJ databases">
        <title>Genome sequences of bacteria associated with the marine, planktonic diatom Thalassiosira profunda strain ECT2AJA-044.</title>
        <authorList>
            <person name="Gargas C.B."/>
            <person name="Roberts W.R."/>
            <person name="Alverson A.J."/>
        </authorList>
    </citation>
    <scope>NUCLEOTIDE SEQUENCE</scope>
    <source>
        <strain evidence="1">ECT2AJA-044</strain>
    </source>
</reference>
<gene>
    <name evidence="1" type="ORF">HZ995_14220</name>
</gene>
<dbReference type="Proteomes" id="UP000665026">
    <property type="component" value="Chromosome"/>
</dbReference>
<evidence type="ECO:0000313" key="1">
    <source>
        <dbReference type="EMBL" id="QTN35616.1"/>
    </source>
</evidence>
<evidence type="ECO:0008006" key="3">
    <source>
        <dbReference type="Google" id="ProtNLM"/>
    </source>
</evidence>
<dbReference type="EMBL" id="CP060010">
    <property type="protein sequence ID" value="QTN35616.1"/>
    <property type="molecule type" value="Genomic_DNA"/>
</dbReference>
<accession>A0A975ER24</accession>